<reference evidence="2" key="1">
    <citation type="submission" date="2023-07" db="EMBL/GenBank/DDBJ databases">
        <authorList>
            <consortium name="AG Swart"/>
            <person name="Singh M."/>
            <person name="Singh A."/>
            <person name="Seah K."/>
            <person name="Emmerich C."/>
        </authorList>
    </citation>
    <scope>NUCLEOTIDE SEQUENCE</scope>
    <source>
        <strain evidence="2">DP1</strain>
    </source>
</reference>
<comment type="caution">
    <text evidence="2">The sequence shown here is derived from an EMBL/GenBank/DDBJ whole genome shotgun (WGS) entry which is preliminary data.</text>
</comment>
<gene>
    <name evidence="2" type="ORF">ECRASSUSDP1_LOCUS21996</name>
</gene>
<keyword evidence="3" id="KW-1185">Reference proteome</keyword>
<dbReference type="Proteomes" id="UP001295684">
    <property type="component" value="Unassembled WGS sequence"/>
</dbReference>
<evidence type="ECO:0000313" key="3">
    <source>
        <dbReference type="Proteomes" id="UP001295684"/>
    </source>
</evidence>
<sequence length="735" mass="84564">MDPNSYKEDSESFVVALEASRKILSKTLRTLYNQQVLKKVPLYSSVKVCIVLDHILRNSVRIPDTEYITESDLDIEEPLAPPMDSCMQDKRLIKPFPGGRRTDKHSDNKKSAYHRSRTYHRSFYKSRSSIGGSFSEINSDSSNISLRKRKASIRISNKFIFLGLTPKEPIEIRIDDEQTEIIHEDSLDSVYINNLRKKIIQSNKTENKGKQEKKRMGWSKINLDNGSVIYRPKKKINCNTEYSFNHKGELMLSKRVNMDKILSGANKTDLTDNVMSCINPEIKIREAKTKPSTDVLENFNRIAFKYGKAKRRSSKSFLSRAKMGRKSSHSLYRLNSAFDSNTSHIGDKTGYRYKNMEVYRQGRILENQFGATDEINLEKGVFFKKTIVDKSENDFSREDASDAKLSPTFGPNINNNNKRSSSKVFIQGEAYMPDTINKMSLKEYKEKSKTGLINSLMTKDQYLTEEEIRELKNLQSKKYKSSVLKLNKDKLVRQRDGVVIRLSELSTPITDAGNDTFFTQKILSNPAGLNQITKSKKIMKKNQRLNASRKQILDMLTNVNNNRNSEMSRSNVFRFEKSDFAAIKKSSATPFKKIPVKLHNRNRFPKIHRDIKCFSPCPTTSENIIKCNVAKSRSHSSFTRNKNFEIHKTALMKKSNSRKGNIKNNPDIIKNEEAKLAIIRDEVLNKFLTDSQRKNLHSRPKMPTSPKLPPKLLNPQAIAFKASTRNRFHRRLFSG</sequence>
<dbReference type="AlphaFoldDB" id="A0AAD1XYP2"/>
<evidence type="ECO:0000256" key="1">
    <source>
        <dbReference type="SAM" id="MobiDB-lite"/>
    </source>
</evidence>
<dbReference type="EMBL" id="CAMPGE010022520">
    <property type="protein sequence ID" value="CAI2380560.1"/>
    <property type="molecule type" value="Genomic_DNA"/>
</dbReference>
<protein>
    <submittedName>
        <fullName evidence="2">Uncharacterized protein</fullName>
    </submittedName>
</protein>
<organism evidence="2 3">
    <name type="scientific">Euplotes crassus</name>
    <dbReference type="NCBI Taxonomy" id="5936"/>
    <lineage>
        <taxon>Eukaryota</taxon>
        <taxon>Sar</taxon>
        <taxon>Alveolata</taxon>
        <taxon>Ciliophora</taxon>
        <taxon>Intramacronucleata</taxon>
        <taxon>Spirotrichea</taxon>
        <taxon>Hypotrichia</taxon>
        <taxon>Euplotida</taxon>
        <taxon>Euplotidae</taxon>
        <taxon>Moneuplotes</taxon>
    </lineage>
</organism>
<name>A0AAD1XYP2_EUPCR</name>
<evidence type="ECO:0000313" key="2">
    <source>
        <dbReference type="EMBL" id="CAI2380560.1"/>
    </source>
</evidence>
<proteinExistence type="predicted"/>
<accession>A0AAD1XYP2</accession>
<feature type="region of interest" description="Disordered" evidence="1">
    <location>
        <begin position="691"/>
        <end position="712"/>
    </location>
</feature>